<evidence type="ECO:0000256" key="2">
    <source>
        <dbReference type="ARBA" id="ARBA00022827"/>
    </source>
</evidence>
<gene>
    <name evidence="6" type="ORF">N7494_007596</name>
</gene>
<keyword evidence="4" id="KW-1133">Transmembrane helix</keyword>
<comment type="caution">
    <text evidence="6">The sequence shown here is derived from an EMBL/GenBank/DDBJ whole genome shotgun (WGS) entry which is preliminary data.</text>
</comment>
<sequence>MSSFTTAPFNVAIVGGGIAGVTVALGLLSRGIPVKLYERAECFHEIGAGIGMSPNAERAMLSLDTRIHTVFRNFATPNTEDWFQYVDGFYDSHTGDGEDLMFRIYLGNRGFEGCRRSDFLTGLAEMIPENCIEFKKEVISVIEPDCHINDDRKSVLYFGDGTVAEADIVLGCDGLRSKVRQLILGVDSPASQPSYSHKFAFRGLIPMKKAREVLGEDKSSTRYMHLGHNGHVLTFPVAMGTILNVVAFVTDPGDWPSKERLTLPATKDEAIRYFTGFGPVVTSIMEMLDDKLDKWGIFDLFDNPVPSYVSNGGFIGLVGDAAHASAPHHGAGAGCAIEDALALAVLLEDAAVMLQKSSDIAQKKRVLQAALSSYDDVRHERTQWLVRSSRFIGEMYEWQVPEISNDPVQSLAEAESRCRKIWDYDIDGMIKEARGLFATKL</sequence>
<dbReference type="Proteomes" id="UP001220324">
    <property type="component" value="Unassembled WGS sequence"/>
</dbReference>
<dbReference type="AlphaFoldDB" id="A0AAD6CUE8"/>
<dbReference type="InterPro" id="IPR051104">
    <property type="entry name" value="FAD_monoxygenase"/>
</dbReference>
<evidence type="ECO:0000256" key="1">
    <source>
        <dbReference type="ARBA" id="ARBA00022630"/>
    </source>
</evidence>
<feature type="domain" description="FAD-binding" evidence="5">
    <location>
        <begin position="132"/>
        <end position="347"/>
    </location>
</feature>
<reference evidence="6 7" key="1">
    <citation type="journal article" date="2023" name="IMA Fungus">
        <title>Comparative genomic study of the Penicillium genus elucidates a diverse pangenome and 15 lateral gene transfer events.</title>
        <authorList>
            <person name="Petersen C."/>
            <person name="Sorensen T."/>
            <person name="Nielsen M.R."/>
            <person name="Sondergaard T.E."/>
            <person name="Sorensen J.L."/>
            <person name="Fitzpatrick D.A."/>
            <person name="Frisvad J.C."/>
            <person name="Nielsen K.L."/>
        </authorList>
    </citation>
    <scope>NUCLEOTIDE SEQUENCE [LARGE SCALE GENOMIC DNA]</scope>
    <source>
        <strain evidence="6 7">IBT 35679</strain>
    </source>
</reference>
<keyword evidence="2" id="KW-0274">FAD</keyword>
<protein>
    <submittedName>
        <fullName evidence="6">Vacuolar basic amino acid transporter 3</fullName>
    </submittedName>
</protein>
<dbReference type="SUPFAM" id="SSF54373">
    <property type="entry name" value="FAD-linked reductases, C-terminal domain"/>
    <property type="match status" value="1"/>
</dbReference>
<accession>A0AAD6CUE8</accession>
<keyword evidence="7" id="KW-1185">Reference proteome</keyword>
<dbReference type="SUPFAM" id="SSF51905">
    <property type="entry name" value="FAD/NAD(P)-binding domain"/>
    <property type="match status" value="1"/>
</dbReference>
<dbReference type="GO" id="GO:0071949">
    <property type="term" value="F:FAD binding"/>
    <property type="evidence" value="ECO:0007669"/>
    <property type="project" value="InterPro"/>
</dbReference>
<dbReference type="GO" id="GO:0016491">
    <property type="term" value="F:oxidoreductase activity"/>
    <property type="evidence" value="ECO:0007669"/>
    <property type="project" value="UniProtKB-KW"/>
</dbReference>
<dbReference type="Gene3D" id="3.50.50.60">
    <property type="entry name" value="FAD/NAD(P)-binding domain"/>
    <property type="match status" value="1"/>
</dbReference>
<evidence type="ECO:0000313" key="7">
    <source>
        <dbReference type="Proteomes" id="UP001220324"/>
    </source>
</evidence>
<evidence type="ECO:0000256" key="3">
    <source>
        <dbReference type="ARBA" id="ARBA00023002"/>
    </source>
</evidence>
<keyword evidence="4" id="KW-0812">Transmembrane</keyword>
<evidence type="ECO:0000313" key="6">
    <source>
        <dbReference type="EMBL" id="KAJ5538117.1"/>
    </source>
</evidence>
<dbReference type="PANTHER" id="PTHR46720:SF3">
    <property type="entry name" value="FAD-BINDING DOMAIN-CONTAINING PROTEIN-RELATED"/>
    <property type="match status" value="1"/>
</dbReference>
<keyword evidence="1" id="KW-0285">Flavoprotein</keyword>
<keyword evidence="3" id="KW-0560">Oxidoreductase</keyword>
<dbReference type="PRINTS" id="PR00420">
    <property type="entry name" value="RNGMNOXGNASE"/>
</dbReference>
<evidence type="ECO:0000259" key="5">
    <source>
        <dbReference type="Pfam" id="PF01494"/>
    </source>
</evidence>
<keyword evidence="4" id="KW-0472">Membrane</keyword>
<proteinExistence type="predicted"/>
<dbReference type="PANTHER" id="PTHR46720">
    <property type="entry name" value="HYDROXYLASE, PUTATIVE (AFU_ORTHOLOGUE AFUA_3G01460)-RELATED"/>
    <property type="match status" value="1"/>
</dbReference>
<dbReference type="EMBL" id="JAQIZZ010000006">
    <property type="protein sequence ID" value="KAJ5538117.1"/>
    <property type="molecule type" value="Genomic_DNA"/>
</dbReference>
<dbReference type="InterPro" id="IPR002938">
    <property type="entry name" value="FAD-bd"/>
</dbReference>
<evidence type="ECO:0000256" key="4">
    <source>
        <dbReference type="SAM" id="Phobius"/>
    </source>
</evidence>
<dbReference type="InterPro" id="IPR036188">
    <property type="entry name" value="FAD/NAD-bd_sf"/>
</dbReference>
<dbReference type="GO" id="GO:0044550">
    <property type="term" value="P:secondary metabolite biosynthetic process"/>
    <property type="evidence" value="ECO:0007669"/>
    <property type="project" value="TreeGrafter"/>
</dbReference>
<name>A0AAD6CUE8_9EURO</name>
<feature type="transmembrane region" description="Helical" evidence="4">
    <location>
        <begin position="6"/>
        <end position="28"/>
    </location>
</feature>
<organism evidence="6 7">
    <name type="scientific">Penicillium frequentans</name>
    <dbReference type="NCBI Taxonomy" id="3151616"/>
    <lineage>
        <taxon>Eukaryota</taxon>
        <taxon>Fungi</taxon>
        <taxon>Dikarya</taxon>
        <taxon>Ascomycota</taxon>
        <taxon>Pezizomycotina</taxon>
        <taxon>Eurotiomycetes</taxon>
        <taxon>Eurotiomycetidae</taxon>
        <taxon>Eurotiales</taxon>
        <taxon>Aspergillaceae</taxon>
        <taxon>Penicillium</taxon>
    </lineage>
</organism>
<dbReference type="Pfam" id="PF01494">
    <property type="entry name" value="FAD_binding_3"/>
    <property type="match status" value="1"/>
</dbReference>